<proteinExistence type="predicted"/>
<feature type="domain" description="CBS" evidence="4">
    <location>
        <begin position="297"/>
        <end position="354"/>
    </location>
</feature>
<keyword evidence="2 3" id="KW-0129">CBS domain</keyword>
<dbReference type="KEGG" id="atr:18446310"/>
<keyword evidence="1" id="KW-0677">Repeat</keyword>
<name>U5CXA1_AMBTC</name>
<gene>
    <name evidence="5" type="ORF">AMTR_s00046p00081950</name>
</gene>
<evidence type="ECO:0000259" key="4">
    <source>
        <dbReference type="PROSITE" id="PS51371"/>
    </source>
</evidence>
<evidence type="ECO:0000256" key="2">
    <source>
        <dbReference type="ARBA" id="ARBA00023122"/>
    </source>
</evidence>
<dbReference type="InterPro" id="IPR000644">
    <property type="entry name" value="CBS_dom"/>
</dbReference>
<dbReference type="OrthoDB" id="449052at2759"/>
<dbReference type="PROSITE" id="PS51371">
    <property type="entry name" value="CBS"/>
    <property type="match status" value="2"/>
</dbReference>
<evidence type="ECO:0000256" key="3">
    <source>
        <dbReference type="PROSITE-ProRule" id="PRU00703"/>
    </source>
</evidence>
<dbReference type="InterPro" id="IPR050511">
    <property type="entry name" value="AMPK_gamma/SDS23_families"/>
</dbReference>
<sequence length="355" mass="39152">MELQEKKEEELEHGIWKRNVRDLMERKRRLVEVPYTASLTDTINALVANDIVAIPVAAPPGRWIGAGGSAIVESDKVTGAPRKQYIGMVSMLDILIHIADYMDMADLEERMNVPVSSLIGHCLEGLSLWTVNPSNSILDCMEAFSKGIHRALVPMDGHMDHVTGLELAESSPGYRMLSQMDVLSFLREHDSELEKITSLSVGELGAIQENVFAVPKHMAVREVLRWMRSSSLSAVPVIEDPVEDHKVIMGKGKKLVETFSATDLRGCPSSSLKTWLSLPVIDFMNKVSIGTRTEPVKTPRPLITCGMGSSLGEVMGKAVDHHVHRVWVVDDNGLLLGLVTLTDILRVIRASFSSL</sequence>
<dbReference type="Gramene" id="ERN17961">
    <property type="protein sequence ID" value="ERN17961"/>
    <property type="gene ID" value="AMTR_s00046p00081950"/>
</dbReference>
<keyword evidence="6" id="KW-1185">Reference proteome</keyword>
<dbReference type="EMBL" id="KI392290">
    <property type="protein sequence ID" value="ERN17961.1"/>
    <property type="molecule type" value="Genomic_DNA"/>
</dbReference>
<organism evidence="5 6">
    <name type="scientific">Amborella trichopoda</name>
    <dbReference type="NCBI Taxonomy" id="13333"/>
    <lineage>
        <taxon>Eukaryota</taxon>
        <taxon>Viridiplantae</taxon>
        <taxon>Streptophyta</taxon>
        <taxon>Embryophyta</taxon>
        <taxon>Tracheophyta</taxon>
        <taxon>Spermatophyta</taxon>
        <taxon>Magnoliopsida</taxon>
        <taxon>Amborellales</taxon>
        <taxon>Amborellaceae</taxon>
        <taxon>Amborella</taxon>
    </lineage>
</organism>
<feature type="domain" description="CBS" evidence="4">
    <location>
        <begin position="207"/>
        <end position="274"/>
    </location>
</feature>
<dbReference type="HOGENOM" id="CLU_062724_0_0_1"/>
<evidence type="ECO:0000313" key="5">
    <source>
        <dbReference type="EMBL" id="ERN17961.1"/>
    </source>
</evidence>
<evidence type="ECO:0000313" key="6">
    <source>
        <dbReference type="Proteomes" id="UP000017836"/>
    </source>
</evidence>
<dbReference type="SMART" id="SM00116">
    <property type="entry name" value="CBS"/>
    <property type="match status" value="3"/>
</dbReference>
<evidence type="ECO:0000256" key="1">
    <source>
        <dbReference type="ARBA" id="ARBA00022737"/>
    </source>
</evidence>
<dbReference type="Pfam" id="PF00571">
    <property type="entry name" value="CBS"/>
    <property type="match status" value="1"/>
</dbReference>
<accession>U5CXA1</accession>
<dbReference type="SUPFAM" id="SSF54631">
    <property type="entry name" value="CBS-domain pair"/>
    <property type="match status" value="2"/>
</dbReference>
<dbReference type="eggNOG" id="KOG1764">
    <property type="taxonomic scope" value="Eukaryota"/>
</dbReference>
<dbReference type="OMA" id="ECMEVFS"/>
<dbReference type="Proteomes" id="UP000017836">
    <property type="component" value="Unassembled WGS sequence"/>
</dbReference>
<dbReference type="STRING" id="13333.U5CXA1"/>
<protein>
    <recommendedName>
        <fullName evidence="4">CBS domain-containing protein</fullName>
    </recommendedName>
</protein>
<reference evidence="6" key="1">
    <citation type="journal article" date="2013" name="Science">
        <title>The Amborella genome and the evolution of flowering plants.</title>
        <authorList>
            <consortium name="Amborella Genome Project"/>
        </authorList>
    </citation>
    <scope>NUCLEOTIDE SEQUENCE [LARGE SCALE GENOMIC DNA]</scope>
</reference>
<dbReference type="InterPro" id="IPR046342">
    <property type="entry name" value="CBS_dom_sf"/>
</dbReference>
<dbReference type="Gene3D" id="3.10.580.10">
    <property type="entry name" value="CBS-domain"/>
    <property type="match status" value="2"/>
</dbReference>
<dbReference type="PANTHER" id="PTHR13780:SF101">
    <property type="entry name" value="SNF1-RELATED PROTEIN KINASE REGULATORY SUBUNIT GAMMA-LIKE PV42A"/>
    <property type="match status" value="1"/>
</dbReference>
<dbReference type="AlphaFoldDB" id="U5CXA1"/>
<dbReference type="PANTHER" id="PTHR13780">
    <property type="entry name" value="AMP-ACTIVATED PROTEIN KINASE, GAMMA REGULATORY SUBUNIT"/>
    <property type="match status" value="1"/>
</dbReference>